<evidence type="ECO:0000313" key="12">
    <source>
        <dbReference type="Proteomes" id="UP000286848"/>
    </source>
</evidence>
<accession>A0A401IW05</accession>
<reference evidence="11 12" key="1">
    <citation type="journal article" date="2019" name="Int. J. Syst. Evol. Microbiol.">
        <title>Lactobacillus salitolerans sp. nov., a novel lactic acid bacterium isolated from spent mushroom substrates.</title>
        <authorList>
            <person name="Tohno M."/>
            <person name="Tanizawa Y."/>
            <person name="Kojima Y."/>
            <person name="Sakamoto M."/>
            <person name="Nakamura Y."/>
            <person name="Ohkuma M."/>
            <person name="Kobayashi H."/>
        </authorList>
    </citation>
    <scope>NUCLEOTIDE SEQUENCE [LARGE SCALE GENOMIC DNA]</scope>
    <source>
        <strain evidence="11 12">YK43</strain>
    </source>
</reference>
<feature type="transmembrane region" description="Helical" evidence="9">
    <location>
        <begin position="78"/>
        <end position="99"/>
    </location>
</feature>
<dbReference type="Gene3D" id="3.40.50.1110">
    <property type="entry name" value="SGNH hydrolase"/>
    <property type="match status" value="1"/>
</dbReference>
<dbReference type="EMBL" id="BFFP01000048">
    <property type="protein sequence ID" value="GBG95702.1"/>
    <property type="molecule type" value="Genomic_DNA"/>
</dbReference>
<evidence type="ECO:0000256" key="2">
    <source>
        <dbReference type="ARBA" id="ARBA00022475"/>
    </source>
</evidence>
<feature type="transmembrane region" description="Helical" evidence="9">
    <location>
        <begin position="280"/>
        <end position="301"/>
    </location>
</feature>
<dbReference type="Proteomes" id="UP000286848">
    <property type="component" value="Unassembled WGS sequence"/>
</dbReference>
<feature type="transmembrane region" description="Helical" evidence="9">
    <location>
        <begin position="12"/>
        <end position="32"/>
    </location>
</feature>
<feature type="transmembrane region" description="Helical" evidence="9">
    <location>
        <begin position="149"/>
        <end position="167"/>
    </location>
</feature>
<proteinExistence type="predicted"/>
<feature type="transmembrane region" description="Helical" evidence="9">
    <location>
        <begin position="313"/>
        <end position="332"/>
    </location>
</feature>
<organism evidence="11 12">
    <name type="scientific">Ligilactobacillus salitolerans</name>
    <dbReference type="NCBI Taxonomy" id="1808352"/>
    <lineage>
        <taxon>Bacteria</taxon>
        <taxon>Bacillati</taxon>
        <taxon>Bacillota</taxon>
        <taxon>Bacilli</taxon>
        <taxon>Lactobacillales</taxon>
        <taxon>Lactobacillaceae</taxon>
        <taxon>Ligilactobacillus</taxon>
    </lineage>
</organism>
<evidence type="ECO:0000313" key="11">
    <source>
        <dbReference type="EMBL" id="GBG95702.1"/>
    </source>
</evidence>
<evidence type="ECO:0000256" key="3">
    <source>
        <dbReference type="ARBA" id="ARBA00022679"/>
    </source>
</evidence>
<evidence type="ECO:0000259" key="10">
    <source>
        <dbReference type="Pfam" id="PF01757"/>
    </source>
</evidence>
<comment type="caution">
    <text evidence="11">The sequence shown here is derived from an EMBL/GenBank/DDBJ whole genome shotgun (WGS) entry which is preliminary data.</text>
</comment>
<gene>
    <name evidence="11" type="ORF">LFYK43_21610</name>
</gene>
<feature type="region of interest" description="Disordered" evidence="8">
    <location>
        <begin position="437"/>
        <end position="458"/>
    </location>
</feature>
<evidence type="ECO:0000256" key="5">
    <source>
        <dbReference type="ARBA" id="ARBA00022989"/>
    </source>
</evidence>
<dbReference type="InterPro" id="IPR050879">
    <property type="entry name" value="Acyltransferase_3"/>
</dbReference>
<keyword evidence="12" id="KW-1185">Reference proteome</keyword>
<keyword evidence="3 11" id="KW-0808">Transferase</keyword>
<feature type="transmembrane region" description="Helical" evidence="9">
    <location>
        <begin position="179"/>
        <end position="199"/>
    </location>
</feature>
<evidence type="ECO:0000256" key="6">
    <source>
        <dbReference type="ARBA" id="ARBA00023136"/>
    </source>
</evidence>
<evidence type="ECO:0000256" key="4">
    <source>
        <dbReference type="ARBA" id="ARBA00022692"/>
    </source>
</evidence>
<sequence length="643" mass="72023">MEFSSKPKRVRIKWFSLVRITGLFLVLGYHFFQNTYPGGFIGVDVFFAFSGFLITALMIDEFTTGGAFSLAGFYQRRFYRIVPPLILSVLIVVPFTYLVGSDFITGLGKQIAAAFGFVTNYFEIATGGSYENNFIPHLFVHTWSLAVEMHFYIGWGLLVWLFSWLIRILPLNARSQNNFFRFLLGIVSLMVACLSVVAMKNGGQGLKDFSPVYFSTWTHIFPFFFGAFLSTLTGIAHPARLFEQKMAKWSASRAIILMVLGLASLLALTFGIQFKDSFTYPFGMLLSVICACLMILGARILHEQTPTLNEPKIITFIADCSYSVYLYHWPLYVIFAHRMSNGWAAVWTTVLSFLFAAFSYYIVEPLVAGRAAHLFGTRVKGPILTRPLLVLVAGLLVLTGTTVWQSPRMSKLERNLWIGGIYQDVDGINHSKDAVMAQVKPPKKPKQPQKPAGNTHDYREYNKDSLAKKYHLPAGVSIIGDSVTLGTRRYLEPNVADSQVDAEGDRTLDKAYKVLMTQQKNKTLREFVVICVGTNALNDYEEQAKKIINDIEPGHKLVIMTPYDAQATPSWNSSKLAEFEKTLPGKYKWITIADWGKAASEHPDVFKGTDGVHFAGRPAGDHLYAQTVNQGLIEAAKKPAKTK</sequence>
<keyword evidence="5 9" id="KW-1133">Transmembrane helix</keyword>
<dbReference type="Pfam" id="PF01757">
    <property type="entry name" value="Acyl_transf_3"/>
    <property type="match status" value="1"/>
</dbReference>
<dbReference type="PANTHER" id="PTHR23028">
    <property type="entry name" value="ACETYLTRANSFERASE"/>
    <property type="match status" value="1"/>
</dbReference>
<keyword evidence="6 9" id="KW-0472">Membrane</keyword>
<keyword evidence="4 9" id="KW-0812">Transmembrane</keyword>
<dbReference type="AlphaFoldDB" id="A0A401IW05"/>
<evidence type="ECO:0000256" key="7">
    <source>
        <dbReference type="ARBA" id="ARBA00023315"/>
    </source>
</evidence>
<dbReference type="SUPFAM" id="SSF52266">
    <property type="entry name" value="SGNH hydrolase"/>
    <property type="match status" value="1"/>
</dbReference>
<evidence type="ECO:0000256" key="9">
    <source>
        <dbReference type="SAM" id="Phobius"/>
    </source>
</evidence>
<feature type="transmembrane region" description="Helical" evidence="9">
    <location>
        <begin position="254"/>
        <end position="274"/>
    </location>
</feature>
<evidence type="ECO:0000256" key="1">
    <source>
        <dbReference type="ARBA" id="ARBA00004651"/>
    </source>
</evidence>
<dbReference type="GO" id="GO:0016747">
    <property type="term" value="F:acyltransferase activity, transferring groups other than amino-acyl groups"/>
    <property type="evidence" value="ECO:0007669"/>
    <property type="project" value="InterPro"/>
</dbReference>
<feature type="transmembrane region" description="Helical" evidence="9">
    <location>
        <begin position="383"/>
        <end position="404"/>
    </location>
</feature>
<dbReference type="InterPro" id="IPR002656">
    <property type="entry name" value="Acyl_transf_3_dom"/>
</dbReference>
<feature type="transmembrane region" description="Helical" evidence="9">
    <location>
        <begin position="38"/>
        <end position="57"/>
    </location>
</feature>
<dbReference type="RefSeq" id="WP_124978233.1">
    <property type="nucleotide sequence ID" value="NZ_BFFP01000048.1"/>
</dbReference>
<protein>
    <submittedName>
        <fullName evidence="11">Acyltransferase</fullName>
    </submittedName>
</protein>
<dbReference type="GO" id="GO:0005886">
    <property type="term" value="C:plasma membrane"/>
    <property type="evidence" value="ECO:0007669"/>
    <property type="project" value="UniProtKB-SubCell"/>
</dbReference>
<feature type="transmembrane region" description="Helical" evidence="9">
    <location>
        <begin position="219"/>
        <end position="242"/>
    </location>
</feature>
<name>A0A401IW05_9LACO</name>
<keyword evidence="2" id="KW-1003">Cell membrane</keyword>
<feature type="domain" description="Acyltransferase 3" evidence="10">
    <location>
        <begin position="13"/>
        <end position="358"/>
    </location>
</feature>
<comment type="subcellular location">
    <subcellularLocation>
        <location evidence="1">Cell membrane</location>
        <topology evidence="1">Multi-pass membrane protein</topology>
    </subcellularLocation>
</comment>
<dbReference type="GO" id="GO:0009103">
    <property type="term" value="P:lipopolysaccharide biosynthetic process"/>
    <property type="evidence" value="ECO:0007669"/>
    <property type="project" value="TreeGrafter"/>
</dbReference>
<dbReference type="PANTHER" id="PTHR23028:SF53">
    <property type="entry name" value="ACYL_TRANSF_3 DOMAIN-CONTAINING PROTEIN"/>
    <property type="match status" value="1"/>
</dbReference>
<dbReference type="InterPro" id="IPR036514">
    <property type="entry name" value="SGNH_hydro_sf"/>
</dbReference>
<feature type="transmembrane region" description="Helical" evidence="9">
    <location>
        <begin position="344"/>
        <end position="363"/>
    </location>
</feature>
<dbReference type="OrthoDB" id="9796461at2"/>
<evidence type="ECO:0000256" key="8">
    <source>
        <dbReference type="SAM" id="MobiDB-lite"/>
    </source>
</evidence>
<keyword evidence="7 11" id="KW-0012">Acyltransferase</keyword>